<reference evidence="2" key="1">
    <citation type="journal article" date="2021" name="Genome Biol. Evol.">
        <title>A High-Quality Reference Genome for a Parasitic Bivalve with Doubly Uniparental Inheritance (Bivalvia: Unionida).</title>
        <authorList>
            <person name="Smith C.H."/>
        </authorList>
    </citation>
    <scope>NUCLEOTIDE SEQUENCE</scope>
    <source>
        <strain evidence="2">CHS0354</strain>
    </source>
</reference>
<dbReference type="AlphaFoldDB" id="A0AAE0TBH8"/>
<feature type="region of interest" description="Disordered" evidence="1">
    <location>
        <begin position="1"/>
        <end position="48"/>
    </location>
</feature>
<feature type="compositionally biased region" description="Polar residues" evidence="1">
    <location>
        <begin position="1"/>
        <end position="15"/>
    </location>
</feature>
<proteinExistence type="predicted"/>
<evidence type="ECO:0000313" key="3">
    <source>
        <dbReference type="Proteomes" id="UP001195483"/>
    </source>
</evidence>
<reference evidence="2" key="3">
    <citation type="submission" date="2023-05" db="EMBL/GenBank/DDBJ databases">
        <authorList>
            <person name="Smith C.H."/>
        </authorList>
    </citation>
    <scope>NUCLEOTIDE SEQUENCE</scope>
    <source>
        <strain evidence="2">CHS0354</strain>
        <tissue evidence="2">Mantle</tissue>
    </source>
</reference>
<reference evidence="2" key="2">
    <citation type="journal article" date="2021" name="Genome Biol. Evol.">
        <title>Developing a high-quality reference genome for a parasitic bivalve with doubly uniparental inheritance (Bivalvia: Unionida).</title>
        <authorList>
            <person name="Smith C.H."/>
        </authorList>
    </citation>
    <scope>NUCLEOTIDE SEQUENCE</scope>
    <source>
        <strain evidence="2">CHS0354</strain>
        <tissue evidence="2">Mantle</tissue>
    </source>
</reference>
<sequence>MFNQLRITNSSASETHSFEIDPLSDTLFTPPSDNSSSPTNGTTSALPCEESTITAGIANQAASAVTASAPLRDIHNMIK</sequence>
<name>A0AAE0TBH8_9BIVA</name>
<keyword evidence="3" id="KW-1185">Reference proteome</keyword>
<feature type="compositionally biased region" description="Low complexity" evidence="1">
    <location>
        <begin position="29"/>
        <end position="44"/>
    </location>
</feature>
<dbReference type="Proteomes" id="UP001195483">
    <property type="component" value="Unassembled WGS sequence"/>
</dbReference>
<accession>A0AAE0TBH8</accession>
<evidence type="ECO:0000313" key="2">
    <source>
        <dbReference type="EMBL" id="KAK3607181.1"/>
    </source>
</evidence>
<protein>
    <submittedName>
        <fullName evidence="2">Uncharacterized protein</fullName>
    </submittedName>
</protein>
<organism evidence="2 3">
    <name type="scientific">Potamilus streckersoni</name>
    <dbReference type="NCBI Taxonomy" id="2493646"/>
    <lineage>
        <taxon>Eukaryota</taxon>
        <taxon>Metazoa</taxon>
        <taxon>Spiralia</taxon>
        <taxon>Lophotrochozoa</taxon>
        <taxon>Mollusca</taxon>
        <taxon>Bivalvia</taxon>
        <taxon>Autobranchia</taxon>
        <taxon>Heteroconchia</taxon>
        <taxon>Palaeoheterodonta</taxon>
        <taxon>Unionida</taxon>
        <taxon>Unionoidea</taxon>
        <taxon>Unionidae</taxon>
        <taxon>Ambleminae</taxon>
        <taxon>Lampsilini</taxon>
        <taxon>Potamilus</taxon>
    </lineage>
</organism>
<gene>
    <name evidence="2" type="ORF">CHS0354_007096</name>
</gene>
<dbReference type="EMBL" id="JAEAOA010000479">
    <property type="protein sequence ID" value="KAK3607181.1"/>
    <property type="molecule type" value="Genomic_DNA"/>
</dbReference>
<comment type="caution">
    <text evidence="2">The sequence shown here is derived from an EMBL/GenBank/DDBJ whole genome shotgun (WGS) entry which is preliminary data.</text>
</comment>
<evidence type="ECO:0000256" key="1">
    <source>
        <dbReference type="SAM" id="MobiDB-lite"/>
    </source>
</evidence>